<dbReference type="PANTHER" id="PTHR47074:SF48">
    <property type="entry name" value="POLYNUCLEOTIDYL TRANSFERASE, RIBONUCLEASE H-LIKE SUPERFAMILY PROTEIN"/>
    <property type="match status" value="1"/>
</dbReference>
<proteinExistence type="predicted"/>
<dbReference type="GO" id="GO:0003676">
    <property type="term" value="F:nucleic acid binding"/>
    <property type="evidence" value="ECO:0007669"/>
    <property type="project" value="InterPro"/>
</dbReference>
<dbReference type="GO" id="GO:0004523">
    <property type="term" value="F:RNA-DNA hybrid ribonuclease activity"/>
    <property type="evidence" value="ECO:0007669"/>
    <property type="project" value="InterPro"/>
</dbReference>
<organism evidence="2">
    <name type="scientific">Glycine soja</name>
    <name type="common">Wild soybean</name>
    <dbReference type="NCBI Taxonomy" id="3848"/>
    <lineage>
        <taxon>Eukaryota</taxon>
        <taxon>Viridiplantae</taxon>
        <taxon>Streptophyta</taxon>
        <taxon>Embryophyta</taxon>
        <taxon>Tracheophyta</taxon>
        <taxon>Spermatophyta</taxon>
        <taxon>Magnoliopsida</taxon>
        <taxon>eudicotyledons</taxon>
        <taxon>Gunneridae</taxon>
        <taxon>Pentapetalae</taxon>
        <taxon>rosids</taxon>
        <taxon>fabids</taxon>
        <taxon>Fabales</taxon>
        <taxon>Fabaceae</taxon>
        <taxon>Papilionoideae</taxon>
        <taxon>50 kb inversion clade</taxon>
        <taxon>NPAAA clade</taxon>
        <taxon>indigoferoid/millettioid clade</taxon>
        <taxon>Phaseoleae</taxon>
        <taxon>Glycine</taxon>
        <taxon>Glycine subgen. Soja</taxon>
    </lineage>
</organism>
<gene>
    <name evidence="2" type="ORF">glysoja_025598</name>
</gene>
<dbReference type="AlphaFoldDB" id="A0A0B2PNI8"/>
<accession>A0A0B2PNI8</accession>
<dbReference type="InterPro" id="IPR052929">
    <property type="entry name" value="RNase_H-like_EbsB-rel"/>
</dbReference>
<dbReference type="Proteomes" id="UP000053555">
    <property type="component" value="Unassembled WGS sequence"/>
</dbReference>
<feature type="non-terminal residue" evidence="2">
    <location>
        <position position="1"/>
    </location>
</feature>
<dbReference type="PANTHER" id="PTHR47074">
    <property type="entry name" value="BNAC02G40300D PROTEIN"/>
    <property type="match status" value="1"/>
</dbReference>
<feature type="domain" description="RNase H type-1" evidence="1">
    <location>
        <begin position="12"/>
        <end position="82"/>
    </location>
</feature>
<evidence type="ECO:0000259" key="1">
    <source>
        <dbReference type="Pfam" id="PF13456"/>
    </source>
</evidence>
<sequence>WNPPQSGMLKLNVDVAIFQQHSSFGVRLCISDEKGTFLQAKTQWKHGIPVPKEVEAWAFLQSLLWIQQLECHNICIEVASNKFVV</sequence>
<evidence type="ECO:0000313" key="2">
    <source>
        <dbReference type="EMBL" id="KHN09137.1"/>
    </source>
</evidence>
<name>A0A0B2PNI8_GLYSO</name>
<protein>
    <recommendedName>
        <fullName evidence="1">RNase H type-1 domain-containing protein</fullName>
    </recommendedName>
</protein>
<dbReference type="InterPro" id="IPR002156">
    <property type="entry name" value="RNaseH_domain"/>
</dbReference>
<reference evidence="2" key="1">
    <citation type="submission" date="2014-07" db="EMBL/GenBank/DDBJ databases">
        <title>Identification of a novel salt tolerance gene in wild soybean by whole-genome sequencing.</title>
        <authorList>
            <person name="Lam H.-M."/>
            <person name="Qi X."/>
            <person name="Li M.-W."/>
            <person name="Liu X."/>
            <person name="Xie M."/>
            <person name="Ni M."/>
            <person name="Xu X."/>
        </authorList>
    </citation>
    <scope>NUCLEOTIDE SEQUENCE [LARGE SCALE GENOMIC DNA]</scope>
    <source>
        <tissue evidence="2">Root</tissue>
    </source>
</reference>
<dbReference type="Pfam" id="PF13456">
    <property type="entry name" value="RVT_3"/>
    <property type="match status" value="1"/>
</dbReference>
<feature type="non-terminal residue" evidence="2">
    <location>
        <position position="85"/>
    </location>
</feature>
<dbReference type="EMBL" id="KN665345">
    <property type="protein sequence ID" value="KHN09137.1"/>
    <property type="molecule type" value="Genomic_DNA"/>
</dbReference>